<evidence type="ECO:0000256" key="1">
    <source>
        <dbReference type="SAM" id="MobiDB-lite"/>
    </source>
</evidence>
<feature type="compositionally biased region" description="Basic and acidic residues" evidence="1">
    <location>
        <begin position="98"/>
        <end position="109"/>
    </location>
</feature>
<accession>A0AA39JCL6</accession>
<comment type="caution">
    <text evidence="2">The sequence shown here is derived from an EMBL/GenBank/DDBJ whole genome shotgun (WGS) entry which is preliminary data.</text>
</comment>
<feature type="region of interest" description="Disordered" evidence="1">
    <location>
        <begin position="71"/>
        <end position="109"/>
    </location>
</feature>
<gene>
    <name evidence="2" type="ORF">EV420DRAFT_1486516</name>
</gene>
<feature type="compositionally biased region" description="Basic and acidic residues" evidence="1">
    <location>
        <begin position="71"/>
        <end position="83"/>
    </location>
</feature>
<dbReference type="GeneID" id="85353951"/>
<evidence type="ECO:0000313" key="2">
    <source>
        <dbReference type="EMBL" id="KAK0438864.1"/>
    </source>
</evidence>
<keyword evidence="3" id="KW-1185">Reference proteome</keyword>
<evidence type="ECO:0000313" key="3">
    <source>
        <dbReference type="Proteomes" id="UP001175211"/>
    </source>
</evidence>
<organism evidence="2 3">
    <name type="scientific">Armillaria tabescens</name>
    <name type="common">Ringless honey mushroom</name>
    <name type="synonym">Agaricus tabescens</name>
    <dbReference type="NCBI Taxonomy" id="1929756"/>
    <lineage>
        <taxon>Eukaryota</taxon>
        <taxon>Fungi</taxon>
        <taxon>Dikarya</taxon>
        <taxon>Basidiomycota</taxon>
        <taxon>Agaricomycotina</taxon>
        <taxon>Agaricomycetes</taxon>
        <taxon>Agaricomycetidae</taxon>
        <taxon>Agaricales</taxon>
        <taxon>Marasmiineae</taxon>
        <taxon>Physalacriaceae</taxon>
        <taxon>Desarmillaria</taxon>
    </lineage>
</organism>
<protein>
    <submittedName>
        <fullName evidence="2">Uncharacterized protein</fullName>
    </submittedName>
</protein>
<dbReference type="AlphaFoldDB" id="A0AA39JCL6"/>
<reference evidence="2" key="1">
    <citation type="submission" date="2023-06" db="EMBL/GenBank/DDBJ databases">
        <authorList>
            <consortium name="Lawrence Berkeley National Laboratory"/>
            <person name="Ahrendt S."/>
            <person name="Sahu N."/>
            <person name="Indic B."/>
            <person name="Wong-Bajracharya J."/>
            <person name="Merenyi Z."/>
            <person name="Ke H.-M."/>
            <person name="Monk M."/>
            <person name="Kocsube S."/>
            <person name="Drula E."/>
            <person name="Lipzen A."/>
            <person name="Balint B."/>
            <person name="Henrissat B."/>
            <person name="Andreopoulos B."/>
            <person name="Martin F.M."/>
            <person name="Harder C.B."/>
            <person name="Rigling D."/>
            <person name="Ford K.L."/>
            <person name="Foster G.D."/>
            <person name="Pangilinan J."/>
            <person name="Papanicolaou A."/>
            <person name="Barry K."/>
            <person name="LaButti K."/>
            <person name="Viragh M."/>
            <person name="Koriabine M."/>
            <person name="Yan M."/>
            <person name="Riley R."/>
            <person name="Champramary S."/>
            <person name="Plett K.L."/>
            <person name="Tsai I.J."/>
            <person name="Slot J."/>
            <person name="Sipos G."/>
            <person name="Plett J."/>
            <person name="Nagy L.G."/>
            <person name="Grigoriev I.V."/>
        </authorList>
    </citation>
    <scope>NUCLEOTIDE SEQUENCE</scope>
    <source>
        <strain evidence="2">CCBAS 213</strain>
    </source>
</reference>
<sequence length="109" mass="11848">MSSSELGTPTLKSQLSSNVTTSPRIADFQPAWILSSINASSSTSGLLKRRIAELEEEVVVLKGTQVKHCVRSAEDEQAEKIELSRSPPNSNSGKRLAAKREEQEGDHTV</sequence>
<dbReference type="EMBL" id="JAUEPS010000092">
    <property type="protein sequence ID" value="KAK0438864.1"/>
    <property type="molecule type" value="Genomic_DNA"/>
</dbReference>
<feature type="region of interest" description="Disordered" evidence="1">
    <location>
        <begin position="1"/>
        <end position="20"/>
    </location>
</feature>
<dbReference type="RefSeq" id="XP_060323058.1">
    <property type="nucleotide sequence ID" value="XM_060470403.1"/>
</dbReference>
<proteinExistence type="predicted"/>
<dbReference type="Proteomes" id="UP001175211">
    <property type="component" value="Unassembled WGS sequence"/>
</dbReference>
<name>A0AA39JCL6_ARMTA</name>